<comment type="caution">
    <text evidence="1">The sequence shown here is derived from an EMBL/GenBank/DDBJ whole genome shotgun (WGS) entry which is preliminary data.</text>
</comment>
<protein>
    <submittedName>
        <fullName evidence="1">Uncharacterized protein</fullName>
    </submittedName>
</protein>
<dbReference type="Proteomes" id="UP000004349">
    <property type="component" value="Unassembled WGS sequence"/>
</dbReference>
<dbReference type="EMBL" id="AFWE01000112">
    <property type="protein sequence ID" value="EGU37065.1"/>
    <property type="molecule type" value="Genomic_DNA"/>
</dbReference>
<sequence length="295" mass="33754">MKADVFFILDSFDFSGQIEKLISNLTEASALVKKMDSEKFIRFSKTSDFYDNAIDKLYGTNAVPEAGALASLLYDGNMSKARTRNLDSSEVIKLVNNTTPVEDNRWLCIYGELPVTVEIKDSLRNANNENELVAYSKHIVINNNLTSVEYADAFEGIYRNLIFHPKYNDVSNIAGGCKNFINGIFEMFDTMNCYVPKDGDVKGDVDYIDRRIKFETCEEGGGKKKRNTEEKKLDFFFEIDGDTKKYNCEYHCKLHYFDGQHETGKRHAGNRMYFGFYKPTIGQNKFLIAHLGDHL</sequence>
<gene>
    <name evidence="1" type="ORF">VIS19158_18141</name>
</gene>
<name>F9RNP0_9VIBR</name>
<organism evidence="1 2">
    <name type="scientific">Vibrio scophthalmi LMG 19158</name>
    <dbReference type="NCBI Taxonomy" id="870967"/>
    <lineage>
        <taxon>Bacteria</taxon>
        <taxon>Pseudomonadati</taxon>
        <taxon>Pseudomonadota</taxon>
        <taxon>Gammaproteobacteria</taxon>
        <taxon>Vibrionales</taxon>
        <taxon>Vibrionaceae</taxon>
        <taxon>Vibrio</taxon>
    </lineage>
</organism>
<proteinExistence type="predicted"/>
<evidence type="ECO:0000313" key="2">
    <source>
        <dbReference type="Proteomes" id="UP000004349"/>
    </source>
</evidence>
<accession>F9RNP0</accession>
<dbReference type="RefSeq" id="WP_005595397.1">
    <property type="nucleotide sequence ID" value="NZ_AFWE01000112.1"/>
</dbReference>
<evidence type="ECO:0000313" key="1">
    <source>
        <dbReference type="EMBL" id="EGU37065.1"/>
    </source>
</evidence>
<reference evidence="1 2" key="1">
    <citation type="journal article" date="2012" name="Int. J. Syst. Evol. Microbiol.">
        <title>Vibrio caribbeanicus sp. nov., isolated from the marine sponge Scleritoderma cyanea.</title>
        <authorList>
            <person name="Hoffmann M."/>
            <person name="Monday S.R."/>
            <person name="Allard M.W."/>
            <person name="Strain E.A."/>
            <person name="Whittaker P."/>
            <person name="Naum M."/>
            <person name="McCarthy P.J."/>
            <person name="Lopez J.V."/>
            <person name="Fischer M."/>
            <person name="Brown E.W."/>
        </authorList>
    </citation>
    <scope>NUCLEOTIDE SEQUENCE [LARGE SCALE GENOMIC DNA]</scope>
    <source>
        <strain evidence="1 2">LMG 19158</strain>
    </source>
</reference>
<dbReference type="AlphaFoldDB" id="F9RNP0"/>